<evidence type="ECO:0000256" key="1">
    <source>
        <dbReference type="SAM" id="Phobius"/>
    </source>
</evidence>
<dbReference type="Proteomes" id="UP001500994">
    <property type="component" value="Unassembled WGS sequence"/>
</dbReference>
<keyword evidence="1" id="KW-0472">Membrane</keyword>
<feature type="transmembrane region" description="Helical" evidence="1">
    <location>
        <begin position="41"/>
        <end position="65"/>
    </location>
</feature>
<gene>
    <name evidence="2" type="ORF">GCM10009864_66120</name>
</gene>
<evidence type="ECO:0000313" key="3">
    <source>
        <dbReference type="Proteomes" id="UP001500994"/>
    </source>
</evidence>
<accession>A0ABN3STE6</accession>
<organism evidence="2 3">
    <name type="scientific">Streptomyces lunalinharesii</name>
    <dbReference type="NCBI Taxonomy" id="333384"/>
    <lineage>
        <taxon>Bacteria</taxon>
        <taxon>Bacillati</taxon>
        <taxon>Actinomycetota</taxon>
        <taxon>Actinomycetes</taxon>
        <taxon>Kitasatosporales</taxon>
        <taxon>Streptomycetaceae</taxon>
        <taxon>Streptomyces</taxon>
    </lineage>
</organism>
<evidence type="ECO:0000313" key="2">
    <source>
        <dbReference type="EMBL" id="GAA2683859.1"/>
    </source>
</evidence>
<sequence length="196" mass="20263">MRILYELVCTACTWCAARPPVRPPLPEDFVRPAIRTARATWAVGAALLAVLLAVLLAGLLGAVLTGCGGPAPLLRDEGPPVAPSAPARSGPVYAAGDAGQPLERPDALPLGDTARLTGLRWKSWGGPTAVAAGGLVGDWCAPQCVRTPYQVTVTLSGLQRQRGFAYYSSAGVVAPEVHGAKAAELGRVSLHLPDVE</sequence>
<comment type="caution">
    <text evidence="2">The sequence shown here is derived from an EMBL/GenBank/DDBJ whole genome shotgun (WGS) entry which is preliminary data.</text>
</comment>
<dbReference type="EMBL" id="BAAARK010000032">
    <property type="protein sequence ID" value="GAA2683859.1"/>
    <property type="molecule type" value="Genomic_DNA"/>
</dbReference>
<proteinExistence type="predicted"/>
<name>A0ABN3STE6_9ACTN</name>
<reference evidence="2 3" key="1">
    <citation type="journal article" date="2019" name="Int. J. Syst. Evol. Microbiol.">
        <title>The Global Catalogue of Microorganisms (GCM) 10K type strain sequencing project: providing services to taxonomists for standard genome sequencing and annotation.</title>
        <authorList>
            <consortium name="The Broad Institute Genomics Platform"/>
            <consortium name="The Broad Institute Genome Sequencing Center for Infectious Disease"/>
            <person name="Wu L."/>
            <person name="Ma J."/>
        </authorList>
    </citation>
    <scope>NUCLEOTIDE SEQUENCE [LARGE SCALE GENOMIC DNA]</scope>
    <source>
        <strain evidence="2 3">JCM 16374</strain>
    </source>
</reference>
<keyword evidence="1" id="KW-1133">Transmembrane helix</keyword>
<keyword evidence="1" id="KW-0812">Transmembrane</keyword>
<protein>
    <submittedName>
        <fullName evidence="2">Uncharacterized protein</fullName>
    </submittedName>
</protein>
<keyword evidence="3" id="KW-1185">Reference proteome</keyword>